<evidence type="ECO:0000256" key="6">
    <source>
        <dbReference type="ARBA" id="ARBA00022692"/>
    </source>
</evidence>
<dbReference type="GO" id="GO:0015627">
    <property type="term" value="C:type II protein secretion system complex"/>
    <property type="evidence" value="ECO:0007669"/>
    <property type="project" value="InterPro"/>
</dbReference>
<keyword evidence="7 9" id="KW-1133">Transmembrane helix</keyword>
<keyword evidence="6 9" id="KW-0812">Transmembrane</keyword>
<keyword evidence="8 9" id="KW-0472">Membrane</keyword>
<keyword evidence="11" id="KW-1185">Reference proteome</keyword>
<dbReference type="InterPro" id="IPR012902">
    <property type="entry name" value="N_methyl_site"/>
</dbReference>
<dbReference type="EMBL" id="CP000555">
    <property type="protein sequence ID" value="ABM95897.1"/>
    <property type="molecule type" value="Genomic_DNA"/>
</dbReference>
<keyword evidence="5" id="KW-0997">Cell inner membrane</keyword>
<feature type="transmembrane region" description="Helical" evidence="9">
    <location>
        <begin position="12"/>
        <end position="39"/>
    </location>
</feature>
<dbReference type="AlphaFoldDB" id="A2SK08"/>
<evidence type="ECO:0000256" key="9">
    <source>
        <dbReference type="SAM" id="Phobius"/>
    </source>
</evidence>
<dbReference type="GO" id="GO:0005886">
    <property type="term" value="C:plasma membrane"/>
    <property type="evidence" value="ECO:0007669"/>
    <property type="project" value="UniProtKB-SubCell"/>
</dbReference>
<dbReference type="NCBIfam" id="TIGR02532">
    <property type="entry name" value="IV_pilin_GFxxxE"/>
    <property type="match status" value="1"/>
</dbReference>
<comment type="similarity">
    <text evidence="2">Belongs to the GSP I family.</text>
</comment>
<evidence type="ECO:0000256" key="5">
    <source>
        <dbReference type="ARBA" id="ARBA00022519"/>
    </source>
</evidence>
<evidence type="ECO:0000313" key="10">
    <source>
        <dbReference type="EMBL" id="ABM95897.1"/>
    </source>
</evidence>
<evidence type="ECO:0000313" key="11">
    <source>
        <dbReference type="Proteomes" id="UP000000366"/>
    </source>
</evidence>
<dbReference type="PANTHER" id="PTHR38779">
    <property type="entry name" value="TYPE II SECRETION SYSTEM PROTEIN I-RELATED"/>
    <property type="match status" value="1"/>
</dbReference>
<organism evidence="10 11">
    <name type="scientific">Methylibium petroleiphilum (strain ATCC BAA-1232 / LMG 22953 / PM1)</name>
    <dbReference type="NCBI Taxonomy" id="420662"/>
    <lineage>
        <taxon>Bacteria</taxon>
        <taxon>Pseudomonadati</taxon>
        <taxon>Pseudomonadota</taxon>
        <taxon>Betaproteobacteria</taxon>
        <taxon>Burkholderiales</taxon>
        <taxon>Sphaerotilaceae</taxon>
        <taxon>Methylibium</taxon>
    </lineage>
</organism>
<dbReference type="STRING" id="420662.Mpe_A2944"/>
<dbReference type="HOGENOM" id="CLU_764643_0_0_4"/>
<comment type="subcellular location">
    <subcellularLocation>
        <location evidence="1">Cell inner membrane</location>
        <topology evidence="1">Single-pass membrane protein</topology>
    </subcellularLocation>
</comment>
<gene>
    <name evidence="10" type="primary">pilV</name>
    <name evidence="10" type="ordered locus">Mpe_A2944</name>
</gene>
<protein>
    <submittedName>
        <fullName evidence="10">Fimbrial biogenesis protein</fullName>
    </submittedName>
</protein>
<dbReference type="PANTHER" id="PTHR38779:SF2">
    <property type="entry name" value="TYPE II SECRETION SYSTEM PROTEIN I-RELATED"/>
    <property type="match status" value="1"/>
</dbReference>
<evidence type="ECO:0000256" key="3">
    <source>
        <dbReference type="ARBA" id="ARBA00022475"/>
    </source>
</evidence>
<evidence type="ECO:0000256" key="4">
    <source>
        <dbReference type="ARBA" id="ARBA00022481"/>
    </source>
</evidence>
<dbReference type="Pfam" id="PF07963">
    <property type="entry name" value="N_methyl"/>
    <property type="match status" value="1"/>
</dbReference>
<dbReference type="GO" id="GO:0015628">
    <property type="term" value="P:protein secretion by the type II secretion system"/>
    <property type="evidence" value="ECO:0007669"/>
    <property type="project" value="InterPro"/>
</dbReference>
<dbReference type="eggNOG" id="COG4967">
    <property type="taxonomic scope" value="Bacteria"/>
</dbReference>
<evidence type="ECO:0000256" key="7">
    <source>
        <dbReference type="ARBA" id="ARBA00022989"/>
    </source>
</evidence>
<dbReference type="KEGG" id="mpt:Mpe_A2944"/>
<dbReference type="RefSeq" id="WP_011830526.1">
    <property type="nucleotide sequence ID" value="NC_008825.1"/>
</dbReference>
<reference evidence="10 11" key="1">
    <citation type="journal article" date="2007" name="J. Bacteriol.">
        <title>Whole-genome analysis of the methyl tert-butyl ether-degrading beta-proteobacterium Methylibium petroleiphilum PM1.</title>
        <authorList>
            <person name="Kane S.R."/>
            <person name="Chakicherla A.Y."/>
            <person name="Chain P.S.G."/>
            <person name="Schmidt R."/>
            <person name="Shin M.W."/>
            <person name="Legler T.C."/>
            <person name="Scow K.M."/>
            <person name="Larimer F.W."/>
            <person name="Lucas S.M."/>
            <person name="Richardson P.M."/>
            <person name="Hristova K.R."/>
        </authorList>
    </citation>
    <scope>NUCLEOTIDE SEQUENCE [LARGE SCALE GENOMIC DNA]</scope>
    <source>
        <strain evidence="11">ATCC BAA-1232 / LMG 22953 / PM1</strain>
    </source>
</reference>
<dbReference type="PROSITE" id="PS00409">
    <property type="entry name" value="PROKAR_NTER_METHYL"/>
    <property type="match status" value="1"/>
</dbReference>
<keyword evidence="3" id="KW-1003">Cell membrane</keyword>
<accession>A2SK08</accession>
<proteinExistence type="inferred from homology"/>
<sequence length="362" mass="38515">MPTLGARHQAAGFTLVEVLIAVVVVSIGALALGSLQVALSRHADAARQRTEATQLAISRLEELRSFEQVLTEAGKQAYADLLSGSDQPLIDSNTRFERQWQIQGTADDPYRRVDVQVTWADRSGDTRQTFVRLGSLIARAEPADGGSLGLPRVDVAALLRPKGRALDIPIEAERLTGANRGRSVLRWQGASGGFLVFDDSSGAVIAQCTTAPDDHTDIAATCTPLQALLLRGDLSGSWAAAVTGLSFSATQHLLAVPDCHVADAVSHNDGRPIAGVRSYACLMRAGDHDTDPGTPRAWSGQSRIAPEPAGTQVVCRYTTAPSTTRNEEHPALYSLVTRSLHHQNFLLLDTGACPAGTAPHQP</sequence>
<name>A2SK08_METPP</name>
<evidence type="ECO:0000256" key="8">
    <source>
        <dbReference type="ARBA" id="ARBA00023136"/>
    </source>
</evidence>
<evidence type="ECO:0000256" key="2">
    <source>
        <dbReference type="ARBA" id="ARBA00008358"/>
    </source>
</evidence>
<evidence type="ECO:0000256" key="1">
    <source>
        <dbReference type="ARBA" id="ARBA00004377"/>
    </source>
</evidence>
<keyword evidence="4" id="KW-0488">Methylation</keyword>
<dbReference type="InterPro" id="IPR010052">
    <property type="entry name" value="T2SS_protein-GspI"/>
</dbReference>
<dbReference type="Proteomes" id="UP000000366">
    <property type="component" value="Chromosome"/>
</dbReference>